<evidence type="ECO:0000256" key="1">
    <source>
        <dbReference type="SAM" id="Phobius"/>
    </source>
</evidence>
<protein>
    <submittedName>
        <fullName evidence="2">Uncharacterized protein</fullName>
    </submittedName>
</protein>
<name>X1JXG8_9ZZZZ</name>
<comment type="caution">
    <text evidence="2">The sequence shown here is derived from an EMBL/GenBank/DDBJ whole genome shotgun (WGS) entry which is preliminary data.</text>
</comment>
<gene>
    <name evidence="2" type="ORF">S03H2_58065</name>
</gene>
<evidence type="ECO:0000313" key="2">
    <source>
        <dbReference type="EMBL" id="GAH86065.1"/>
    </source>
</evidence>
<proteinExistence type="predicted"/>
<feature type="transmembrane region" description="Helical" evidence="1">
    <location>
        <begin position="51"/>
        <end position="70"/>
    </location>
</feature>
<keyword evidence="1" id="KW-0812">Transmembrane</keyword>
<feature type="transmembrane region" description="Helical" evidence="1">
    <location>
        <begin position="82"/>
        <end position="98"/>
    </location>
</feature>
<feature type="transmembrane region" description="Helical" evidence="1">
    <location>
        <begin position="126"/>
        <end position="143"/>
    </location>
</feature>
<feature type="non-terminal residue" evidence="2">
    <location>
        <position position="1"/>
    </location>
</feature>
<keyword evidence="1" id="KW-0472">Membrane</keyword>
<dbReference type="AlphaFoldDB" id="X1JXG8"/>
<feature type="transmembrane region" description="Helical" evidence="1">
    <location>
        <begin position="12"/>
        <end position="31"/>
    </location>
</feature>
<dbReference type="EMBL" id="BARU01037240">
    <property type="protein sequence ID" value="GAH86065.1"/>
    <property type="molecule type" value="Genomic_DNA"/>
</dbReference>
<accession>X1JXG8</accession>
<keyword evidence="1" id="KW-1133">Transmembrane helix</keyword>
<reference evidence="2" key="1">
    <citation type="journal article" date="2014" name="Front. Microbiol.">
        <title>High frequency of phylogenetically diverse reductive dehalogenase-homologous genes in deep subseafloor sedimentary metagenomes.</title>
        <authorList>
            <person name="Kawai M."/>
            <person name="Futagami T."/>
            <person name="Toyoda A."/>
            <person name="Takaki Y."/>
            <person name="Nishi S."/>
            <person name="Hori S."/>
            <person name="Arai W."/>
            <person name="Tsubouchi T."/>
            <person name="Morono Y."/>
            <person name="Uchiyama I."/>
            <person name="Ito T."/>
            <person name="Fujiyama A."/>
            <person name="Inagaki F."/>
            <person name="Takami H."/>
        </authorList>
    </citation>
    <scope>NUCLEOTIDE SEQUENCE</scope>
    <source>
        <strain evidence="2">Expedition CK06-06</strain>
    </source>
</reference>
<organism evidence="2">
    <name type="scientific">marine sediment metagenome</name>
    <dbReference type="NCBI Taxonomy" id="412755"/>
    <lineage>
        <taxon>unclassified sequences</taxon>
        <taxon>metagenomes</taxon>
        <taxon>ecological metagenomes</taxon>
    </lineage>
</organism>
<sequence length="249" mass="27486">ATLGPEARQRMFRLACFLGLVAVLAFAYMIYQGGGLWQVYGRAKGSGVARSGYVGEAPLLAFPAIILLFVSRQGQRLHLRHLALVLLFASPYLIHGFLGTRRGPAFMVLAALMFSWCITSSRRPKLRTILIGLGLIGLTVLFLKSHRSQIFLGSDFDFDSSALLEECVPGEPNAGDNFIHSSGTVLTAHQSGRYGWGRNLLITYLVRPIPKQIWPTKYQDARLALYPNAEPNTNVDREAVLEWRPVAGA</sequence>
<feature type="transmembrane region" description="Helical" evidence="1">
    <location>
        <begin position="104"/>
        <end position="119"/>
    </location>
</feature>
<feature type="non-terminal residue" evidence="2">
    <location>
        <position position="249"/>
    </location>
</feature>